<protein>
    <recommendedName>
        <fullName evidence="1">Arc-like DNA binding domain-containing protein</fullName>
    </recommendedName>
</protein>
<keyword evidence="3" id="KW-1185">Reference proteome</keyword>
<dbReference type="Gene3D" id="1.10.1220.10">
    <property type="entry name" value="Met repressor-like"/>
    <property type="match status" value="1"/>
</dbReference>
<dbReference type="InterPro" id="IPR013321">
    <property type="entry name" value="Arc_rbn_hlx_hlx"/>
</dbReference>
<evidence type="ECO:0000313" key="3">
    <source>
        <dbReference type="Proteomes" id="UP000196877"/>
    </source>
</evidence>
<dbReference type="SUPFAM" id="SSF47598">
    <property type="entry name" value="Ribbon-helix-helix"/>
    <property type="match status" value="1"/>
</dbReference>
<dbReference type="RefSeq" id="WP_081691817.1">
    <property type="nucleotide sequence ID" value="NZ_CP021920.1"/>
</dbReference>
<proteinExistence type="predicted"/>
<dbReference type="Proteomes" id="UP000196877">
    <property type="component" value="Chromosome"/>
</dbReference>
<reference evidence="2 3" key="1">
    <citation type="submission" date="2017-06" db="EMBL/GenBank/DDBJ databases">
        <title>Genome sequence of Bacillus sonorensis strain SRCM101395.</title>
        <authorList>
            <person name="Cho S.H."/>
        </authorList>
    </citation>
    <scope>NUCLEOTIDE SEQUENCE [LARGE SCALE GENOMIC DNA]</scope>
    <source>
        <strain evidence="2 3">SRCM101395</strain>
    </source>
</reference>
<gene>
    <name evidence="2" type="ORF">S101395_02896</name>
</gene>
<dbReference type="InterPro" id="IPR010985">
    <property type="entry name" value="Ribbon_hlx_hlx"/>
</dbReference>
<dbReference type="InterPro" id="IPR005569">
    <property type="entry name" value="Arc_DNA-bd_dom"/>
</dbReference>
<evidence type="ECO:0000313" key="2">
    <source>
        <dbReference type="EMBL" id="ASB89403.1"/>
    </source>
</evidence>
<sequence>MSKEIERMTLRLPKELHSKLVKEADDNMRSLNGQIVHILKEFMDNQNKEDNK</sequence>
<name>A0ABN5AJB0_9BACI</name>
<dbReference type="EMBL" id="CP021920">
    <property type="protein sequence ID" value="ASB89403.1"/>
    <property type="molecule type" value="Genomic_DNA"/>
</dbReference>
<organism evidence="2 3">
    <name type="scientific">Bacillus sonorensis</name>
    <dbReference type="NCBI Taxonomy" id="119858"/>
    <lineage>
        <taxon>Bacteria</taxon>
        <taxon>Bacillati</taxon>
        <taxon>Bacillota</taxon>
        <taxon>Bacilli</taxon>
        <taxon>Bacillales</taxon>
        <taxon>Bacillaceae</taxon>
        <taxon>Bacillus</taxon>
    </lineage>
</organism>
<feature type="domain" description="Arc-like DNA binding" evidence="1">
    <location>
        <begin position="6"/>
        <end position="41"/>
    </location>
</feature>
<evidence type="ECO:0000259" key="1">
    <source>
        <dbReference type="Pfam" id="PF03869"/>
    </source>
</evidence>
<dbReference type="GeneID" id="92853164"/>
<accession>A0ABN5AJB0</accession>
<dbReference type="Pfam" id="PF03869">
    <property type="entry name" value="Arc"/>
    <property type="match status" value="1"/>
</dbReference>